<keyword evidence="3" id="KW-1185">Reference proteome</keyword>
<evidence type="ECO:0000313" key="3">
    <source>
        <dbReference type="Proteomes" id="UP000618818"/>
    </source>
</evidence>
<dbReference type="EMBL" id="JACXYZ010000001">
    <property type="protein sequence ID" value="MBD3924304.1"/>
    <property type="molecule type" value="Genomic_DNA"/>
</dbReference>
<protein>
    <submittedName>
        <fullName evidence="2">Uncharacterized protein</fullName>
    </submittedName>
</protein>
<reference evidence="2 3" key="1">
    <citation type="submission" date="2020-09" db="EMBL/GenBank/DDBJ databases">
        <title>novel species in genus Nocardioides.</title>
        <authorList>
            <person name="Zhang G."/>
        </authorList>
    </citation>
    <scope>NUCLEOTIDE SEQUENCE [LARGE SCALE GENOMIC DNA]</scope>
    <source>
        <strain evidence="2 3">KCTC 39551</strain>
    </source>
</reference>
<evidence type="ECO:0000256" key="1">
    <source>
        <dbReference type="SAM" id="MobiDB-lite"/>
    </source>
</evidence>
<proteinExistence type="predicted"/>
<gene>
    <name evidence="2" type="ORF">IEZ26_06695</name>
</gene>
<evidence type="ECO:0000313" key="2">
    <source>
        <dbReference type="EMBL" id="MBD3924304.1"/>
    </source>
</evidence>
<comment type="caution">
    <text evidence="2">The sequence shown here is derived from an EMBL/GenBank/DDBJ whole genome shotgun (WGS) entry which is preliminary data.</text>
</comment>
<name>A0ABR8NCW1_9ACTN</name>
<dbReference type="RefSeq" id="WP_191194086.1">
    <property type="nucleotide sequence ID" value="NZ_JACXYZ010000001.1"/>
</dbReference>
<sequence>MTIYWKSGSSSTHRMSRQTVERMRMMIDERQGPDRLHLYDDAFMQYQSKEILLLEWTATPDYGWPLTPEEREAQQANGFHGGIITALVDLWRDEGGFEPSYSAKAMVLLHQGITETVDIDGFARVARRTEGRDGASMVQRAYAAVDVEPLLDDAEVNAAPSPKDQGAEAGRSGDESSTDGSIGPNESGDAD</sequence>
<dbReference type="Proteomes" id="UP000618818">
    <property type="component" value="Unassembled WGS sequence"/>
</dbReference>
<feature type="region of interest" description="Disordered" evidence="1">
    <location>
        <begin position="153"/>
        <end position="191"/>
    </location>
</feature>
<organism evidence="2 3">
    <name type="scientific">Nocardioides cavernae</name>
    <dbReference type="NCBI Taxonomy" id="1921566"/>
    <lineage>
        <taxon>Bacteria</taxon>
        <taxon>Bacillati</taxon>
        <taxon>Actinomycetota</taxon>
        <taxon>Actinomycetes</taxon>
        <taxon>Propionibacteriales</taxon>
        <taxon>Nocardioidaceae</taxon>
        <taxon>Nocardioides</taxon>
    </lineage>
</organism>
<accession>A0ABR8NCW1</accession>